<keyword evidence="6 10" id="KW-1133">Transmembrane helix</keyword>
<keyword evidence="7 10" id="KW-0472">Membrane</keyword>
<evidence type="ECO:0000256" key="3">
    <source>
        <dbReference type="ARBA" id="ARBA00022723"/>
    </source>
</evidence>
<evidence type="ECO:0000256" key="4">
    <source>
        <dbReference type="ARBA" id="ARBA00022771"/>
    </source>
</evidence>
<protein>
    <submittedName>
        <fullName evidence="13">E3 ubiquitin ligase SDIR1</fullName>
    </submittedName>
</protein>
<dbReference type="PANTHER" id="PTHR46539:SF1">
    <property type="entry name" value="E3 UBIQUITIN-PROTEIN LIGASE ATL42"/>
    <property type="match status" value="1"/>
</dbReference>
<feature type="region of interest" description="Disordered" evidence="9">
    <location>
        <begin position="400"/>
        <end position="437"/>
    </location>
</feature>
<feature type="compositionally biased region" description="Polar residues" evidence="9">
    <location>
        <begin position="297"/>
        <end position="308"/>
    </location>
</feature>
<comment type="caution">
    <text evidence="13">The sequence shown here is derived from an EMBL/GenBank/DDBJ whole genome shotgun (WGS) entry which is preliminary data.</text>
</comment>
<dbReference type="InterPro" id="IPR013083">
    <property type="entry name" value="Znf_RING/FYVE/PHD"/>
</dbReference>
<feature type="compositionally biased region" description="Low complexity" evidence="9">
    <location>
        <begin position="317"/>
        <end position="331"/>
    </location>
</feature>
<dbReference type="Pfam" id="PF13639">
    <property type="entry name" value="zf-RING_2"/>
    <property type="match status" value="1"/>
</dbReference>
<feature type="region of interest" description="Disordered" evidence="9">
    <location>
        <begin position="277"/>
        <end position="347"/>
    </location>
</feature>
<feature type="region of interest" description="Disordered" evidence="9">
    <location>
        <begin position="504"/>
        <end position="530"/>
    </location>
</feature>
<keyword evidence="4 8" id="KW-0863">Zinc-finger</keyword>
<dbReference type="Gene3D" id="3.30.40.10">
    <property type="entry name" value="Zinc/RING finger domain, C3HC4 (zinc finger)"/>
    <property type="match status" value="1"/>
</dbReference>
<organism evidence="13 14">
    <name type="scientific">Fusarium pseudocircinatum</name>
    <dbReference type="NCBI Taxonomy" id="56676"/>
    <lineage>
        <taxon>Eukaryota</taxon>
        <taxon>Fungi</taxon>
        <taxon>Dikarya</taxon>
        <taxon>Ascomycota</taxon>
        <taxon>Pezizomycotina</taxon>
        <taxon>Sordariomycetes</taxon>
        <taxon>Hypocreomycetidae</taxon>
        <taxon>Hypocreales</taxon>
        <taxon>Nectriaceae</taxon>
        <taxon>Fusarium</taxon>
        <taxon>Fusarium fujikuroi species complex</taxon>
    </lineage>
</organism>
<dbReference type="PANTHER" id="PTHR46539">
    <property type="entry name" value="E3 UBIQUITIN-PROTEIN LIGASE ATL42"/>
    <property type="match status" value="1"/>
</dbReference>
<proteinExistence type="predicted"/>
<dbReference type="PROSITE" id="PS50089">
    <property type="entry name" value="ZF_RING_2"/>
    <property type="match status" value="1"/>
</dbReference>
<gene>
    <name evidence="13" type="ORF">FPCIR_12319</name>
</gene>
<dbReference type="InterPro" id="IPR001841">
    <property type="entry name" value="Znf_RING"/>
</dbReference>
<feature type="signal peptide" evidence="11">
    <location>
        <begin position="1"/>
        <end position="28"/>
    </location>
</feature>
<dbReference type="AlphaFoldDB" id="A0A8H5KS50"/>
<dbReference type="SUPFAM" id="SSF57850">
    <property type="entry name" value="RING/U-box"/>
    <property type="match status" value="1"/>
</dbReference>
<keyword evidence="3" id="KW-0479">Metal-binding</keyword>
<evidence type="ECO:0000313" key="14">
    <source>
        <dbReference type="Proteomes" id="UP000546213"/>
    </source>
</evidence>
<feature type="compositionally biased region" description="Basic and acidic residues" evidence="9">
    <location>
        <begin position="507"/>
        <end position="530"/>
    </location>
</feature>
<evidence type="ECO:0000256" key="7">
    <source>
        <dbReference type="ARBA" id="ARBA00023136"/>
    </source>
</evidence>
<keyword evidence="5" id="KW-0862">Zinc</keyword>
<accession>A0A8H5KS50</accession>
<dbReference type="CDD" id="cd16454">
    <property type="entry name" value="RING-H2_PA-TM-RING"/>
    <property type="match status" value="1"/>
</dbReference>
<dbReference type="GO" id="GO:0008270">
    <property type="term" value="F:zinc ion binding"/>
    <property type="evidence" value="ECO:0007669"/>
    <property type="project" value="UniProtKB-KW"/>
</dbReference>
<feature type="transmembrane region" description="Helical" evidence="10">
    <location>
        <begin position="217"/>
        <end position="238"/>
    </location>
</feature>
<feature type="domain" description="RING-type" evidence="12">
    <location>
        <begin position="351"/>
        <end position="393"/>
    </location>
</feature>
<dbReference type="GO" id="GO:0016020">
    <property type="term" value="C:membrane"/>
    <property type="evidence" value="ECO:0007669"/>
    <property type="project" value="UniProtKB-SubCell"/>
</dbReference>
<evidence type="ECO:0000256" key="10">
    <source>
        <dbReference type="SAM" id="Phobius"/>
    </source>
</evidence>
<name>A0A8H5KS50_9HYPO</name>
<comment type="subcellular location">
    <subcellularLocation>
        <location evidence="1">Membrane</location>
    </subcellularLocation>
</comment>
<keyword evidence="2 10" id="KW-0812">Transmembrane</keyword>
<dbReference type="Proteomes" id="UP000546213">
    <property type="component" value="Unassembled WGS sequence"/>
</dbReference>
<reference evidence="13 14" key="1">
    <citation type="submission" date="2020-05" db="EMBL/GenBank/DDBJ databases">
        <title>Identification and distribution of gene clusters putatively required for synthesis of sphingolipid metabolism inhibitors in phylogenetically diverse species of the filamentous fungus Fusarium.</title>
        <authorList>
            <person name="Kim H.-S."/>
            <person name="Busman M."/>
            <person name="Brown D.W."/>
            <person name="Divon H."/>
            <person name="Uhlig S."/>
            <person name="Proctor R.H."/>
        </authorList>
    </citation>
    <scope>NUCLEOTIDE SEQUENCE [LARGE SCALE GENOMIC DNA]</scope>
    <source>
        <strain evidence="13 14">NRRL 36939</strain>
    </source>
</reference>
<evidence type="ECO:0000256" key="8">
    <source>
        <dbReference type="PROSITE-ProRule" id="PRU00175"/>
    </source>
</evidence>
<feature type="chain" id="PRO_5034271873" evidence="11">
    <location>
        <begin position="29"/>
        <end position="530"/>
    </location>
</feature>
<evidence type="ECO:0000256" key="2">
    <source>
        <dbReference type="ARBA" id="ARBA00022692"/>
    </source>
</evidence>
<evidence type="ECO:0000256" key="9">
    <source>
        <dbReference type="SAM" id="MobiDB-lite"/>
    </source>
</evidence>
<evidence type="ECO:0000256" key="5">
    <source>
        <dbReference type="ARBA" id="ARBA00022833"/>
    </source>
</evidence>
<evidence type="ECO:0000256" key="11">
    <source>
        <dbReference type="SAM" id="SignalP"/>
    </source>
</evidence>
<evidence type="ECO:0000256" key="6">
    <source>
        <dbReference type="ARBA" id="ARBA00022989"/>
    </source>
</evidence>
<dbReference type="EMBL" id="JAAOAS010000400">
    <property type="protein sequence ID" value="KAF5576980.1"/>
    <property type="molecule type" value="Genomic_DNA"/>
</dbReference>
<keyword evidence="11" id="KW-0732">Signal</keyword>
<dbReference type="OrthoDB" id="8062037at2759"/>
<keyword evidence="14" id="KW-1185">Reference proteome</keyword>
<dbReference type="SMART" id="SM00184">
    <property type="entry name" value="RING"/>
    <property type="match status" value="1"/>
</dbReference>
<evidence type="ECO:0000256" key="1">
    <source>
        <dbReference type="ARBA" id="ARBA00004370"/>
    </source>
</evidence>
<evidence type="ECO:0000313" key="13">
    <source>
        <dbReference type="EMBL" id="KAF5576980.1"/>
    </source>
</evidence>
<evidence type="ECO:0000259" key="12">
    <source>
        <dbReference type="PROSITE" id="PS50089"/>
    </source>
</evidence>
<sequence length="530" mass="56967">MRFSTIISTGRMALSISILACTLSGVLADDTEVSTWAETEIPEWATVNGMQLSLSANPGLQFAVIPLTSNLGLNDSTGRVIDIIHINGNMIATDSSNYNKVTDKDDIAYLSCDEPKGDSFLSPNKMLNTLMQLEPHIKAIVLYSTSNTWCAIDPVDKLPFTSILSMADGGEATQALNLLNGTSRGEVVKASIFGNNTDNTLPKDESKGGSNTAAMSVLYAITGLITLLFLVIITTGAVRAHRYPERYGPRGALGGRPRQSRAKGLARAVLDTIPIVKFGNQTPTKPDPELELENTDGNDAVTQRTASRLSEARQSDGAPAPGGVANAVPAATRASSSPESAEDETSDHLGCSICTEDFTVGEDVRVLPCKHQYHPACVDPWLINVSGTCPLCRYDLSPGKGHASAEADVGDSSTLPPPLAMEGAENDAPQSSHRNRLSRLFDINRLREGTVEEQMEALRQMRAETNENNNQETTEVTGAADGELQGQSARFAARLRERFRIRTRAQAVEDHESQRGARPGTGDRKASTWV</sequence>